<keyword evidence="3" id="KW-1185">Reference proteome</keyword>
<dbReference type="InterPro" id="IPR000210">
    <property type="entry name" value="BTB/POZ_dom"/>
</dbReference>
<name>A0AAN8N1B5_9PEZI</name>
<evidence type="ECO:0000313" key="2">
    <source>
        <dbReference type="EMBL" id="KAK6347521.1"/>
    </source>
</evidence>
<reference evidence="2 3" key="1">
    <citation type="submission" date="2019-10" db="EMBL/GenBank/DDBJ databases">
        <authorList>
            <person name="Palmer J.M."/>
        </authorList>
    </citation>
    <scope>NUCLEOTIDE SEQUENCE [LARGE SCALE GENOMIC DNA]</scope>
    <source>
        <strain evidence="2 3">TWF718</strain>
    </source>
</reference>
<accession>A0AAN8N1B5</accession>
<dbReference type="AlphaFoldDB" id="A0AAN8N1B5"/>
<sequence>MASALPNSLFQQYFNNNDYADIIVELKHPVQDTNCPKSTEYFPMHQIIACSTSTYFKEACFNAETNPIGTKLLFFDISLEAFTIIAAWVYGFRGSSFERLFTEKSIRGVMDFFIDHDLETDIYPEMQELRTLLLKNLFKITTEAEVASATGSPRMDLRSLEDICEYCLPGDRNTIRRLVKQQIPQIKCSAGWLEALAGKSAAGFLASILLEIYQEAQIQ</sequence>
<proteinExistence type="predicted"/>
<organism evidence="2 3">
    <name type="scientific">Orbilia javanica</name>
    <dbReference type="NCBI Taxonomy" id="47235"/>
    <lineage>
        <taxon>Eukaryota</taxon>
        <taxon>Fungi</taxon>
        <taxon>Dikarya</taxon>
        <taxon>Ascomycota</taxon>
        <taxon>Pezizomycotina</taxon>
        <taxon>Orbiliomycetes</taxon>
        <taxon>Orbiliales</taxon>
        <taxon>Orbiliaceae</taxon>
        <taxon>Orbilia</taxon>
    </lineage>
</organism>
<protein>
    <recommendedName>
        <fullName evidence="1">BTB domain-containing protein</fullName>
    </recommendedName>
</protein>
<evidence type="ECO:0000259" key="1">
    <source>
        <dbReference type="PROSITE" id="PS50097"/>
    </source>
</evidence>
<dbReference type="SUPFAM" id="SSF54695">
    <property type="entry name" value="POZ domain"/>
    <property type="match status" value="1"/>
</dbReference>
<feature type="domain" description="BTB" evidence="1">
    <location>
        <begin position="20"/>
        <end position="90"/>
    </location>
</feature>
<evidence type="ECO:0000313" key="3">
    <source>
        <dbReference type="Proteomes" id="UP001313282"/>
    </source>
</evidence>
<gene>
    <name evidence="2" type="ORF">TWF718_005362</name>
</gene>
<dbReference type="PROSITE" id="PS50097">
    <property type="entry name" value="BTB"/>
    <property type="match status" value="1"/>
</dbReference>
<dbReference type="InterPro" id="IPR011333">
    <property type="entry name" value="SKP1/BTB/POZ_sf"/>
</dbReference>
<comment type="caution">
    <text evidence="2">The sequence shown here is derived from an EMBL/GenBank/DDBJ whole genome shotgun (WGS) entry which is preliminary data.</text>
</comment>
<dbReference type="Gene3D" id="3.30.710.10">
    <property type="entry name" value="Potassium Channel Kv1.1, Chain A"/>
    <property type="match status" value="1"/>
</dbReference>
<dbReference type="Proteomes" id="UP001313282">
    <property type="component" value="Unassembled WGS sequence"/>
</dbReference>
<dbReference type="EMBL" id="JAVHNR010000003">
    <property type="protein sequence ID" value="KAK6347521.1"/>
    <property type="molecule type" value="Genomic_DNA"/>
</dbReference>